<protein>
    <submittedName>
        <fullName evidence="2">Uncharacterized protein</fullName>
    </submittedName>
</protein>
<keyword evidence="3" id="KW-1185">Reference proteome</keyword>
<dbReference type="EMBL" id="JAXAFO010000009">
    <property type="protein sequence ID" value="MDX6849131.1"/>
    <property type="molecule type" value="Genomic_DNA"/>
</dbReference>
<feature type="transmembrane region" description="Helical" evidence="1">
    <location>
        <begin position="6"/>
        <end position="25"/>
    </location>
</feature>
<comment type="caution">
    <text evidence="2">The sequence shown here is derived from an EMBL/GenBank/DDBJ whole genome shotgun (WGS) entry which is preliminary data.</text>
</comment>
<evidence type="ECO:0000313" key="3">
    <source>
        <dbReference type="Proteomes" id="UP001273505"/>
    </source>
</evidence>
<accession>A0ABU4RY91</accession>
<keyword evidence="1" id="KW-0812">Transmembrane</keyword>
<dbReference type="RefSeq" id="WP_302722743.1">
    <property type="nucleotide sequence ID" value="NZ_JAULRU010000569.1"/>
</dbReference>
<reference evidence="2 3" key="1">
    <citation type="submission" date="2023-11" db="EMBL/GenBank/DDBJ databases">
        <title>Gilvimarinus fulvus sp. nov., isolated from the surface of Kelp.</title>
        <authorList>
            <person name="Sun Y.Y."/>
            <person name="Gong Y."/>
            <person name="Du Z.J."/>
        </authorList>
    </citation>
    <scope>NUCLEOTIDE SEQUENCE [LARGE SCALE GENOMIC DNA]</scope>
    <source>
        <strain evidence="2 3">SDUM040013</strain>
    </source>
</reference>
<keyword evidence="1" id="KW-1133">Transmembrane helix</keyword>
<proteinExistence type="predicted"/>
<dbReference type="Proteomes" id="UP001273505">
    <property type="component" value="Unassembled WGS sequence"/>
</dbReference>
<gene>
    <name evidence="2" type="ORF">SCD92_07155</name>
</gene>
<keyword evidence="1" id="KW-0472">Membrane</keyword>
<sequence length="69" mass="7830">MTTMVTIVITGILLDTGMINIVFFVREMIQIDTLVACLRMVMQGFPCRVMQYVRVGRGQAALSENNKYQ</sequence>
<evidence type="ECO:0000256" key="1">
    <source>
        <dbReference type="SAM" id="Phobius"/>
    </source>
</evidence>
<name>A0ABU4RY91_9GAMM</name>
<organism evidence="2 3">
    <name type="scientific">Gilvimarinus gilvus</name>
    <dbReference type="NCBI Taxonomy" id="3058038"/>
    <lineage>
        <taxon>Bacteria</taxon>
        <taxon>Pseudomonadati</taxon>
        <taxon>Pseudomonadota</taxon>
        <taxon>Gammaproteobacteria</taxon>
        <taxon>Cellvibrionales</taxon>
        <taxon>Cellvibrionaceae</taxon>
        <taxon>Gilvimarinus</taxon>
    </lineage>
</organism>
<evidence type="ECO:0000313" key="2">
    <source>
        <dbReference type="EMBL" id="MDX6849131.1"/>
    </source>
</evidence>